<dbReference type="Gene3D" id="3.40.33.10">
    <property type="entry name" value="CAP"/>
    <property type="match status" value="1"/>
</dbReference>
<evidence type="ECO:0000259" key="1">
    <source>
        <dbReference type="SMART" id="SM00198"/>
    </source>
</evidence>
<name>A0A0N5CI87_STREA</name>
<evidence type="ECO:0000313" key="2">
    <source>
        <dbReference type="Proteomes" id="UP000046392"/>
    </source>
</evidence>
<dbReference type="PANTHER" id="PTHR10334">
    <property type="entry name" value="CYSTEINE-RICH SECRETORY PROTEIN-RELATED"/>
    <property type="match status" value="1"/>
</dbReference>
<proteinExistence type="predicted"/>
<reference evidence="3" key="1">
    <citation type="submission" date="2017-02" db="UniProtKB">
        <authorList>
            <consortium name="WormBaseParasite"/>
        </authorList>
    </citation>
    <scope>IDENTIFICATION</scope>
</reference>
<dbReference type="InterPro" id="IPR035940">
    <property type="entry name" value="CAP_sf"/>
</dbReference>
<dbReference type="InterPro" id="IPR014044">
    <property type="entry name" value="CAP_dom"/>
</dbReference>
<keyword evidence="2" id="KW-1185">Reference proteome</keyword>
<dbReference type="WBParaSite" id="SPAL_0001754400.1">
    <property type="protein sequence ID" value="SPAL_0001754400.1"/>
    <property type="gene ID" value="SPAL_0001754400"/>
</dbReference>
<protein>
    <submittedName>
        <fullName evidence="3">SCP domain-containing protein</fullName>
    </submittedName>
</protein>
<dbReference type="AlphaFoldDB" id="A0A0N5CI87"/>
<dbReference type="Pfam" id="PF00188">
    <property type="entry name" value="CAP"/>
    <property type="match status" value="1"/>
</dbReference>
<sequence length="152" mass="17581">MIRINALRLEHGIPLLTYDWELSDKAQRHSDKYANKREVHFYNNSSIGTLIYRHNFGDDINPLTMWTIDKILVNYTKPDSTPPYLTYTQLIWKSTTKIGCGISDSNSNQGILVLCLFYPKGNIPRQYGKNILKPVEDDSITKKNSMEEFSHP</sequence>
<dbReference type="Proteomes" id="UP000046392">
    <property type="component" value="Unplaced"/>
</dbReference>
<dbReference type="SMART" id="SM00198">
    <property type="entry name" value="SCP"/>
    <property type="match status" value="1"/>
</dbReference>
<dbReference type="SUPFAM" id="SSF55797">
    <property type="entry name" value="PR-1-like"/>
    <property type="match status" value="1"/>
</dbReference>
<organism evidence="2 3">
    <name type="scientific">Strongyloides papillosus</name>
    <name type="common">Intestinal threadworm</name>
    <dbReference type="NCBI Taxonomy" id="174720"/>
    <lineage>
        <taxon>Eukaryota</taxon>
        <taxon>Metazoa</taxon>
        <taxon>Ecdysozoa</taxon>
        <taxon>Nematoda</taxon>
        <taxon>Chromadorea</taxon>
        <taxon>Rhabditida</taxon>
        <taxon>Tylenchina</taxon>
        <taxon>Panagrolaimomorpha</taxon>
        <taxon>Strongyloidoidea</taxon>
        <taxon>Strongyloididae</taxon>
        <taxon>Strongyloides</taxon>
    </lineage>
</organism>
<evidence type="ECO:0000313" key="3">
    <source>
        <dbReference type="WBParaSite" id="SPAL_0001754400.1"/>
    </source>
</evidence>
<accession>A0A0N5CI87</accession>
<feature type="domain" description="SCP" evidence="1">
    <location>
        <begin position="3"/>
        <end position="125"/>
    </location>
</feature>
<dbReference type="InterPro" id="IPR001283">
    <property type="entry name" value="CRISP-related"/>
</dbReference>